<keyword evidence="1" id="KW-0732">Signal</keyword>
<feature type="signal peptide" evidence="1">
    <location>
        <begin position="1"/>
        <end position="25"/>
    </location>
</feature>
<name>A0AB37GXI0_BACLI</name>
<proteinExistence type="predicted"/>
<evidence type="ECO:0000313" key="2">
    <source>
        <dbReference type="EMBL" id="QPR74734.1"/>
    </source>
</evidence>
<evidence type="ECO:0000313" key="3">
    <source>
        <dbReference type="Proteomes" id="UP000595038"/>
    </source>
</evidence>
<protein>
    <submittedName>
        <fullName evidence="2">Uncharacterized protein</fullName>
    </submittedName>
</protein>
<dbReference type="GeneID" id="92855126"/>
<dbReference type="RefSeq" id="WP_020450731.1">
    <property type="nucleotide sequence ID" value="NZ_CP026522.1"/>
</dbReference>
<gene>
    <name evidence="2" type="ORF">I6G80_10975</name>
</gene>
<dbReference type="EMBL" id="CP065647">
    <property type="protein sequence ID" value="QPR74734.1"/>
    <property type="molecule type" value="Genomic_DNA"/>
</dbReference>
<dbReference type="AlphaFoldDB" id="A0AB37GXI0"/>
<evidence type="ECO:0000256" key="1">
    <source>
        <dbReference type="SAM" id="SignalP"/>
    </source>
</evidence>
<feature type="chain" id="PRO_5044304320" evidence="1">
    <location>
        <begin position="26"/>
        <end position="168"/>
    </location>
</feature>
<sequence length="168" mass="19131">MKKIVGTALAAGLIASSLIPQTSHAAEEESDSFRSTVVKTELQQMADLSSVSVMDENGKVHIQAVPPSSKWKIVDHFRGSSKNMDTASELAARFVASLPALWNKWAAIAANTFFPTFFEKKPTRYFSTTQYLAYDKKYRYTIIELYVYKDSKYSKQVGYDYKWFRTPR</sequence>
<accession>A0AB37GXI0</accession>
<reference evidence="2 3" key="1">
    <citation type="submission" date="2020-12" db="EMBL/GenBank/DDBJ databases">
        <title>FDA dAtabase for Regulatory Grade micrObial Sequences (FDA-ARGOS): Supporting development and validation of Infectious Disease Dx tests.</title>
        <authorList>
            <person name="Nelson B."/>
            <person name="Plummer A."/>
            <person name="Tallon L."/>
            <person name="Sadzewicz L."/>
            <person name="Zhao X."/>
            <person name="Boylan J."/>
            <person name="Ott S."/>
            <person name="Bowen H."/>
            <person name="Vavikolanu K."/>
            <person name="Mehta A."/>
            <person name="Aluvathingal J."/>
            <person name="Nadendla S."/>
            <person name="Myers T."/>
            <person name="Yan Y."/>
            <person name="Sichtig H."/>
        </authorList>
    </citation>
    <scope>NUCLEOTIDE SEQUENCE [LARGE SCALE GENOMIC DNA]</scope>
    <source>
        <strain evidence="2 3">FDAARGOS_923</strain>
    </source>
</reference>
<dbReference type="Proteomes" id="UP000595038">
    <property type="component" value="Chromosome"/>
</dbReference>
<organism evidence="2 3">
    <name type="scientific">Bacillus licheniformis</name>
    <dbReference type="NCBI Taxonomy" id="1402"/>
    <lineage>
        <taxon>Bacteria</taxon>
        <taxon>Bacillati</taxon>
        <taxon>Bacillota</taxon>
        <taxon>Bacilli</taxon>
        <taxon>Bacillales</taxon>
        <taxon>Bacillaceae</taxon>
        <taxon>Bacillus</taxon>
    </lineage>
</organism>